<dbReference type="InterPro" id="IPR054364">
    <property type="entry name" value="Ca3427-like_PBP2"/>
</dbReference>
<organism evidence="5 6">
    <name type="scientific">Zobellia uliginosa</name>
    <dbReference type="NCBI Taxonomy" id="143224"/>
    <lineage>
        <taxon>Bacteria</taxon>
        <taxon>Pseudomonadati</taxon>
        <taxon>Bacteroidota</taxon>
        <taxon>Flavobacteriia</taxon>
        <taxon>Flavobacteriales</taxon>
        <taxon>Flavobacteriaceae</taxon>
        <taxon>Zobellia</taxon>
    </lineage>
</organism>
<dbReference type="PANTHER" id="PTHR30024">
    <property type="entry name" value="ALIPHATIC SULFONATES-BINDING PROTEIN-RELATED"/>
    <property type="match status" value="1"/>
</dbReference>
<dbReference type="Pfam" id="PF22384">
    <property type="entry name" value="PBP2_Ca3427_like"/>
    <property type="match status" value="1"/>
</dbReference>
<evidence type="ECO:0000313" key="5">
    <source>
        <dbReference type="EMBL" id="SIS70605.1"/>
    </source>
</evidence>
<feature type="domain" description="Ca3427-like PBP 2" evidence="4">
    <location>
        <begin position="87"/>
        <end position="179"/>
    </location>
</feature>
<evidence type="ECO:0000256" key="1">
    <source>
        <dbReference type="ARBA" id="ARBA00004418"/>
    </source>
</evidence>
<gene>
    <name evidence="5" type="ORF">SAMN05421766_103505</name>
</gene>
<dbReference type="SUPFAM" id="SSF53850">
    <property type="entry name" value="Periplasmic binding protein-like II"/>
    <property type="match status" value="1"/>
</dbReference>
<comment type="caution">
    <text evidence="5">The sequence shown here is derived from an EMBL/GenBank/DDBJ whole genome shotgun (WGS) entry which is preliminary data.</text>
</comment>
<dbReference type="Gene3D" id="3.40.190.10">
    <property type="entry name" value="Periplasmic binding protein-like II"/>
    <property type="match status" value="2"/>
</dbReference>
<sequence length="285" mass="32296">MKKVRIIGVPEHFNLPWHMAIEEGAFEERGIDLEWTDIPEGTGKMCQMLQNRETELAIILTEGLVKSITEGNPTRIVQEYISSPLQWGIHVGAKSPYTSIADLKDTKAAISRLGSGSHLMAFVNAKNEGWPTDSLSFEIINNLDGAVTALTEGQADYFMWEHFTTQPIVDQGVFRRLGDCPTPWPCFVVAATQKFIDEEAATLNHILEIINNYTLEFKEIPSIDRTLANRYGQQLEDIKEWLKMTRWGQTQTSPQTIEKVIDTLFNLKLIDKKLKPAEILQTFSN</sequence>
<name>A0ABY1KUG9_9FLAO</name>
<evidence type="ECO:0000259" key="4">
    <source>
        <dbReference type="Pfam" id="PF22384"/>
    </source>
</evidence>
<reference evidence="5 6" key="1">
    <citation type="submission" date="2017-01" db="EMBL/GenBank/DDBJ databases">
        <authorList>
            <person name="Varghese N."/>
            <person name="Submissions S."/>
        </authorList>
    </citation>
    <scope>NUCLEOTIDE SEQUENCE [LARGE SCALE GENOMIC DNA]</scope>
    <source>
        <strain evidence="5 6">DSM 2061</strain>
    </source>
</reference>
<evidence type="ECO:0000256" key="2">
    <source>
        <dbReference type="ARBA" id="ARBA00010742"/>
    </source>
</evidence>
<dbReference type="Proteomes" id="UP000185728">
    <property type="component" value="Unassembled WGS sequence"/>
</dbReference>
<dbReference type="RefSeq" id="WP_076455261.1">
    <property type="nucleotide sequence ID" value="NZ_FTOB01000003.1"/>
</dbReference>
<dbReference type="CDD" id="cd13637">
    <property type="entry name" value="PBP2_Ca3427_like"/>
    <property type="match status" value="1"/>
</dbReference>
<evidence type="ECO:0000313" key="6">
    <source>
        <dbReference type="Proteomes" id="UP000185728"/>
    </source>
</evidence>
<proteinExistence type="inferred from homology"/>
<keyword evidence="6" id="KW-1185">Reference proteome</keyword>
<comment type="similarity">
    <text evidence="2">Belongs to the bacterial solute-binding protein SsuA/TauA family.</text>
</comment>
<keyword evidence="3" id="KW-0732">Signal</keyword>
<protein>
    <submittedName>
        <fullName evidence="5">ABC-type nitrate/sulfonate/bicarbonate transport system, substrate-binding protein</fullName>
    </submittedName>
</protein>
<evidence type="ECO:0000256" key="3">
    <source>
        <dbReference type="ARBA" id="ARBA00022729"/>
    </source>
</evidence>
<comment type="subcellular location">
    <subcellularLocation>
        <location evidence="1">Periplasm</location>
    </subcellularLocation>
</comment>
<dbReference type="PANTHER" id="PTHR30024:SF47">
    <property type="entry name" value="TAURINE-BINDING PERIPLASMIC PROTEIN"/>
    <property type="match status" value="1"/>
</dbReference>
<accession>A0ABY1KUG9</accession>
<dbReference type="EMBL" id="FTOB01000003">
    <property type="protein sequence ID" value="SIS70605.1"/>
    <property type="molecule type" value="Genomic_DNA"/>
</dbReference>